<dbReference type="Proteomes" id="UP000236291">
    <property type="component" value="Unassembled WGS sequence"/>
</dbReference>
<evidence type="ECO:0000313" key="1">
    <source>
        <dbReference type="EMBL" id="PNX64903.1"/>
    </source>
</evidence>
<accession>A0A2K3KF69</accession>
<evidence type="ECO:0000313" key="2">
    <source>
        <dbReference type="Proteomes" id="UP000236291"/>
    </source>
</evidence>
<reference evidence="1 2" key="2">
    <citation type="journal article" date="2017" name="Front. Plant Sci.">
        <title>Gene Classification and Mining of Molecular Markers Useful in Red Clover (Trifolium pratense) Breeding.</title>
        <authorList>
            <person name="Istvanek J."/>
            <person name="Dluhosova J."/>
            <person name="Dluhos P."/>
            <person name="Patkova L."/>
            <person name="Nedelnik J."/>
            <person name="Repkova J."/>
        </authorList>
    </citation>
    <scope>NUCLEOTIDE SEQUENCE [LARGE SCALE GENOMIC DNA]</scope>
    <source>
        <strain evidence="2">cv. Tatra</strain>
        <tissue evidence="1">Young leaves</tissue>
    </source>
</reference>
<dbReference type="EMBL" id="ASHM01094217">
    <property type="protein sequence ID" value="PNX64903.1"/>
    <property type="molecule type" value="Genomic_DNA"/>
</dbReference>
<feature type="non-terminal residue" evidence="1">
    <location>
        <position position="79"/>
    </location>
</feature>
<dbReference type="AlphaFoldDB" id="A0A2K3KF69"/>
<comment type="caution">
    <text evidence="1">The sequence shown here is derived from an EMBL/GenBank/DDBJ whole genome shotgun (WGS) entry which is preliminary data.</text>
</comment>
<proteinExistence type="predicted"/>
<gene>
    <name evidence="1" type="ORF">L195_g054262</name>
</gene>
<organism evidence="1 2">
    <name type="scientific">Trifolium pratense</name>
    <name type="common">Red clover</name>
    <dbReference type="NCBI Taxonomy" id="57577"/>
    <lineage>
        <taxon>Eukaryota</taxon>
        <taxon>Viridiplantae</taxon>
        <taxon>Streptophyta</taxon>
        <taxon>Embryophyta</taxon>
        <taxon>Tracheophyta</taxon>
        <taxon>Spermatophyta</taxon>
        <taxon>Magnoliopsida</taxon>
        <taxon>eudicotyledons</taxon>
        <taxon>Gunneridae</taxon>
        <taxon>Pentapetalae</taxon>
        <taxon>rosids</taxon>
        <taxon>fabids</taxon>
        <taxon>Fabales</taxon>
        <taxon>Fabaceae</taxon>
        <taxon>Papilionoideae</taxon>
        <taxon>50 kb inversion clade</taxon>
        <taxon>NPAAA clade</taxon>
        <taxon>Hologalegina</taxon>
        <taxon>IRL clade</taxon>
        <taxon>Trifolieae</taxon>
        <taxon>Trifolium</taxon>
    </lineage>
</organism>
<name>A0A2K3KF69_TRIPR</name>
<sequence>MLVDLVSNQKGSVSDKMTGCHVGLPDGKQELATKEGTVILHGGLKIENDRTSKMLIGAGERRDGLYFFRGIQSERAHKA</sequence>
<protein>
    <submittedName>
        <fullName evidence="1">Uncharacterized protein</fullName>
    </submittedName>
</protein>
<reference evidence="1 2" key="1">
    <citation type="journal article" date="2014" name="Am. J. Bot.">
        <title>Genome assembly and annotation for red clover (Trifolium pratense; Fabaceae).</title>
        <authorList>
            <person name="Istvanek J."/>
            <person name="Jaros M."/>
            <person name="Krenek A."/>
            <person name="Repkova J."/>
        </authorList>
    </citation>
    <scope>NUCLEOTIDE SEQUENCE [LARGE SCALE GENOMIC DNA]</scope>
    <source>
        <strain evidence="2">cv. Tatra</strain>
        <tissue evidence="1">Young leaves</tissue>
    </source>
</reference>